<reference evidence="1" key="1">
    <citation type="submission" date="2021-01" db="EMBL/GenBank/DDBJ databases">
        <title>Description of Breznakiella homolactica.</title>
        <authorList>
            <person name="Song Y."/>
            <person name="Brune A."/>
        </authorList>
    </citation>
    <scope>NUCLEOTIDE SEQUENCE</scope>
    <source>
        <strain evidence="1">RmG30</strain>
    </source>
</reference>
<dbReference type="KEGG" id="bhc:JFL75_19135"/>
<dbReference type="AlphaFoldDB" id="A0A7T8BBA2"/>
<dbReference type="SUPFAM" id="SSF69279">
    <property type="entry name" value="Phage tail proteins"/>
    <property type="match status" value="1"/>
</dbReference>
<accession>A0A7T8BBA2</accession>
<dbReference type="Proteomes" id="UP000595917">
    <property type="component" value="Chromosome"/>
</dbReference>
<dbReference type="EMBL" id="CP067089">
    <property type="protein sequence ID" value="QQO09018.1"/>
    <property type="molecule type" value="Genomic_DNA"/>
</dbReference>
<evidence type="ECO:0000313" key="1">
    <source>
        <dbReference type="EMBL" id="QQO09018.1"/>
    </source>
</evidence>
<organism evidence="1 2">
    <name type="scientific">Breznakiella homolactica</name>
    <dbReference type="NCBI Taxonomy" id="2798577"/>
    <lineage>
        <taxon>Bacteria</taxon>
        <taxon>Pseudomonadati</taxon>
        <taxon>Spirochaetota</taxon>
        <taxon>Spirochaetia</taxon>
        <taxon>Spirochaetales</taxon>
        <taxon>Breznakiellaceae</taxon>
        <taxon>Breznakiella</taxon>
    </lineage>
</organism>
<name>A0A7T8BBA2_9SPIR</name>
<dbReference type="RefSeq" id="WP_215626323.1">
    <property type="nucleotide sequence ID" value="NZ_CP067089.2"/>
</dbReference>
<sequence>MSENKHLTPVWIIYVDGKRLDVKHEGALRRITVNDRLNGVSTFSVLFDTTETKVRDLGLISLESEISIHIGYKDDVEELFSGEVLAFRAVFPEYGTEQLEVTGCNVLHKLARGSSYRSFEEQSPSDIISGLIDSYSLKADVDSFGTAQPFSSEEGLSDYEYLMRVAGAYGKDVFADKTTVYVKDEISVRSDEVIFEWGKSLISFEAEQNIRNLLSRCDYIGWDPLKNESFTGGAALSDIAHTVGGSSDWTGVSKGGGGKFTALAADFGLKDADDAKQQAAGMLQKNSFSFGRASGSAEGNYKLRPGMRVTIKMVGEAFEGEYIADSVCHRFDHRSGYVTEFGLKRNMCP</sequence>
<protein>
    <submittedName>
        <fullName evidence="1">Phage late control D family protein</fullName>
    </submittedName>
</protein>
<gene>
    <name evidence="1" type="ORF">JFL75_19135</name>
</gene>
<keyword evidence="2" id="KW-1185">Reference proteome</keyword>
<proteinExistence type="predicted"/>
<evidence type="ECO:0000313" key="2">
    <source>
        <dbReference type="Proteomes" id="UP000595917"/>
    </source>
</evidence>